<proteinExistence type="predicted"/>
<evidence type="ECO:0000256" key="1">
    <source>
        <dbReference type="SAM" id="SignalP"/>
    </source>
</evidence>
<protein>
    <recommendedName>
        <fullName evidence="3">Lipoprotein</fullName>
    </recommendedName>
</protein>
<keyword evidence="1" id="KW-0732">Signal</keyword>
<feature type="signal peptide" evidence="1">
    <location>
        <begin position="1"/>
        <end position="24"/>
    </location>
</feature>
<reference evidence="2" key="1">
    <citation type="submission" date="2014-04" db="EMBL/GenBank/DDBJ databases">
        <title>In planta biocontrol of soil-borne Fusarium wilt of banana through a plant endophytic bacterium, Burkholderia cenocepacia 869T2.</title>
        <authorList>
            <person name="Ho Y.-N."/>
            <person name="Chiang H.-M."/>
            <person name="Chao C.-P."/>
            <person name="Su C.-C."/>
            <person name="Hsu H.-F."/>
            <person name="Guo C.-T."/>
            <person name="Hsieh J.-L."/>
            <person name="Huang C.-C."/>
        </authorList>
    </citation>
    <scope>NUCLEOTIDE SEQUENCE [LARGE SCALE GENOMIC DNA]</scope>
    <source>
        <strain evidence="2">869T2</strain>
    </source>
</reference>
<feature type="chain" id="PRO_5001677656" description="Lipoprotein" evidence="1">
    <location>
        <begin position="25"/>
        <end position="201"/>
    </location>
</feature>
<sequence>MKKIHRLGRLVAAIGLTLSLSACLAPHSYVDQSLGEPNSAQLKKSANPQSIQLLVEFQTKGVANAQATEALRPRVYEQVSQSGLFSRVSYDPVPSGRKLSITLNNVPLTDNVAAKGFGTGLTFGLIGTMVTDGYICTTHYLEPGHDPVTTTVKHAIHTTIGNASGPEGLQRMSVQEASATMLRQIVGRSLEQIDQASDLAQ</sequence>
<organism evidence="2">
    <name type="scientific">Burkholderia cenocepacia</name>
    <dbReference type="NCBI Taxonomy" id="95486"/>
    <lineage>
        <taxon>Bacteria</taxon>
        <taxon>Pseudomonadati</taxon>
        <taxon>Pseudomonadota</taxon>
        <taxon>Betaproteobacteria</taxon>
        <taxon>Burkholderiales</taxon>
        <taxon>Burkholderiaceae</taxon>
        <taxon>Burkholderia</taxon>
        <taxon>Burkholderia cepacia complex</taxon>
    </lineage>
</organism>
<comment type="caution">
    <text evidence="2">The sequence shown here is derived from an EMBL/GenBank/DDBJ whole genome shotgun (WGS) entry which is preliminary data.</text>
</comment>
<evidence type="ECO:0008006" key="3">
    <source>
        <dbReference type="Google" id="ProtNLM"/>
    </source>
</evidence>
<dbReference type="OrthoDB" id="8566372at2"/>
<dbReference type="PROSITE" id="PS51257">
    <property type="entry name" value="PROKAR_LIPOPROTEIN"/>
    <property type="match status" value="1"/>
</dbReference>
<gene>
    <name evidence="2" type="ORF">DT99_36710</name>
</gene>
<evidence type="ECO:0000313" key="2">
    <source>
        <dbReference type="EMBL" id="KEA54811.1"/>
    </source>
</evidence>
<accession>A0A071MEA6</accession>
<dbReference type="AlphaFoldDB" id="A0A071MEA6"/>
<dbReference type="EMBL" id="JJOA01000083">
    <property type="protein sequence ID" value="KEA54811.1"/>
    <property type="molecule type" value="Genomic_DNA"/>
</dbReference>
<name>A0A071MEA6_9BURK</name>